<gene>
    <name evidence="1" type="ORF">XsacCFBP4641_01900</name>
</gene>
<proteinExistence type="predicted"/>
<dbReference type="Proteomes" id="UP000247346">
    <property type="component" value="Unassembled WGS sequence"/>
</dbReference>
<dbReference type="AlphaFoldDB" id="A0A2P5Z9Q7"/>
<name>A0A2P5Z9Q7_9XANT</name>
<protein>
    <submittedName>
        <fullName evidence="1">Uncharacterized protein</fullName>
    </submittedName>
</protein>
<organism evidence="1 2">
    <name type="scientific">Xanthomonas sacchari</name>
    <dbReference type="NCBI Taxonomy" id="56458"/>
    <lineage>
        <taxon>Bacteria</taxon>
        <taxon>Pseudomonadati</taxon>
        <taxon>Pseudomonadota</taxon>
        <taxon>Gammaproteobacteria</taxon>
        <taxon>Lysobacterales</taxon>
        <taxon>Lysobacteraceae</taxon>
        <taxon>Xanthomonas</taxon>
    </lineage>
</organism>
<sequence>MTDSLHEDRIKAILHGMRRAERRRAEQRAGNSDLLSLIDGAAYGAPEDAQRALAWLAHDGTLEHLNHADLHNVGDTICVAWNGCGSDLATLSQWLREMRLTDGRGALQALRDGDSATLLVTALAAFPV</sequence>
<dbReference type="OrthoDB" id="6003795at2"/>
<evidence type="ECO:0000313" key="2">
    <source>
        <dbReference type="Proteomes" id="UP000247346"/>
    </source>
</evidence>
<dbReference type="GeneID" id="93879568"/>
<comment type="caution">
    <text evidence="1">The sequence shown here is derived from an EMBL/GenBank/DDBJ whole genome shotgun (WGS) entry which is preliminary data.</text>
</comment>
<reference evidence="1 2" key="1">
    <citation type="submission" date="2016-08" db="EMBL/GenBank/DDBJ databases">
        <authorList>
            <person name="Seilhamer J.J."/>
        </authorList>
    </citation>
    <scope>NUCLEOTIDE SEQUENCE [LARGE SCALE GENOMIC DNA]</scope>
    <source>
        <strain evidence="1 2">CFBP4641</strain>
    </source>
</reference>
<accession>A0A2P5Z9Q7</accession>
<evidence type="ECO:0000313" key="1">
    <source>
        <dbReference type="EMBL" id="PPU85368.1"/>
    </source>
</evidence>
<dbReference type="RefSeq" id="WP_010342823.1">
    <property type="nucleotide sequence ID" value="NZ_CP132343.1"/>
</dbReference>
<dbReference type="EMBL" id="MDEK01000001">
    <property type="protein sequence ID" value="PPU85368.1"/>
    <property type="molecule type" value="Genomic_DNA"/>
</dbReference>